<accession>A0AB34G6P7</accession>
<organism evidence="1 2">
    <name type="scientific">Purpureocillium lavendulum</name>
    <dbReference type="NCBI Taxonomy" id="1247861"/>
    <lineage>
        <taxon>Eukaryota</taxon>
        <taxon>Fungi</taxon>
        <taxon>Dikarya</taxon>
        <taxon>Ascomycota</taxon>
        <taxon>Pezizomycotina</taxon>
        <taxon>Sordariomycetes</taxon>
        <taxon>Hypocreomycetidae</taxon>
        <taxon>Hypocreales</taxon>
        <taxon>Ophiocordycipitaceae</taxon>
        <taxon>Purpureocillium</taxon>
    </lineage>
</organism>
<proteinExistence type="predicted"/>
<sequence>MRNMSMTPDYEVRLLLDAAVVLDTGHELKSAVLSAFGMPAVATRMNVLFLDTSCKDLCCSNWSARIRRIENTPSLELTYKKRFDITGGDIDEAITLAHENGFDGSDKTVDAHVEWGYMKQTLVVTRDKTTAAADPATLELPGTRDARRMLVEEAPERFDNWGCQKWGTCTVETSRIFGPVTVRRSVGMWKGLKLRIEVWSILDAAGIGFDYIVEASFRTSSRGKAATEQANLQAFLMDKGWFVAGDSSKTQLIMDRYGCYPGLENTDLKET</sequence>
<dbReference type="EMBL" id="JAQHRD010000001">
    <property type="protein sequence ID" value="KAJ6447295.1"/>
    <property type="molecule type" value="Genomic_DNA"/>
</dbReference>
<evidence type="ECO:0000313" key="2">
    <source>
        <dbReference type="Proteomes" id="UP001163105"/>
    </source>
</evidence>
<keyword evidence="2" id="KW-1185">Reference proteome</keyword>
<gene>
    <name evidence="1" type="ORF">O9K51_02070</name>
</gene>
<comment type="caution">
    <text evidence="1">The sequence shown here is derived from an EMBL/GenBank/DDBJ whole genome shotgun (WGS) entry which is preliminary data.</text>
</comment>
<dbReference type="AlphaFoldDB" id="A0AB34G6P7"/>
<dbReference type="Proteomes" id="UP001163105">
    <property type="component" value="Unassembled WGS sequence"/>
</dbReference>
<protein>
    <submittedName>
        <fullName evidence="1">MFS monocarboxylate transporter</fullName>
    </submittedName>
</protein>
<name>A0AB34G6P7_9HYPO</name>
<evidence type="ECO:0000313" key="1">
    <source>
        <dbReference type="EMBL" id="KAJ6447295.1"/>
    </source>
</evidence>
<reference evidence="1" key="1">
    <citation type="submission" date="2023-01" db="EMBL/GenBank/DDBJ databases">
        <title>The growth and conidiation of Purpureocillium lavendulum are regulated by nitrogen source and histone H3K14 acetylation.</title>
        <authorList>
            <person name="Tang P."/>
            <person name="Han J."/>
            <person name="Zhang C."/>
            <person name="Tang P."/>
            <person name="Qi F."/>
            <person name="Zhang K."/>
            <person name="Liang L."/>
        </authorList>
    </citation>
    <scope>NUCLEOTIDE SEQUENCE</scope>
    <source>
        <strain evidence="1">YMF1.00683</strain>
    </source>
</reference>